<dbReference type="PROSITE" id="PS51482">
    <property type="entry name" value="DEGV"/>
    <property type="match status" value="1"/>
</dbReference>
<dbReference type="InterPro" id="IPR050270">
    <property type="entry name" value="DegV_domain_contain"/>
</dbReference>
<dbReference type="NCBIfam" id="TIGR00762">
    <property type="entry name" value="DegV"/>
    <property type="match status" value="1"/>
</dbReference>
<accession>A0A3N0I3L7</accession>
<dbReference type="AlphaFoldDB" id="A0A3N0I3L7"/>
<comment type="caution">
    <text evidence="2">The sequence shown here is derived from an EMBL/GenBank/DDBJ whole genome shotgun (WGS) entry which is preliminary data.</text>
</comment>
<dbReference type="SUPFAM" id="SSF82549">
    <property type="entry name" value="DAK1/DegV-like"/>
    <property type="match status" value="1"/>
</dbReference>
<sequence length="283" mass="31077">MIKIVTDSACQMSPAQAKQHGIYVAPLMITINNHSYRDFEQITDIQLLRMIKNGAVPSTSQPSIGEKTEIYNQIIAEGNEVIDITMADGLSGTYQSALLAKDTCDDPDKVSVVNAQTLCVPQYVLVNQAQKMAASGASKDAILTMLEKSIPTSENFMIPVDFDFLVRGGRLSNASGILGGLLKLIPIIRANKTCTKLEKFAIVRTYTKALKMMLDTFEKDGVTNEYTFCLSHAHNEEWANKAIQLIQKRFENAKVVILPMSPAYICQGGPGCIAFQAIHIIND</sequence>
<dbReference type="Proteomes" id="UP000276568">
    <property type="component" value="Unassembled WGS sequence"/>
</dbReference>
<name>A0A3N0I3L7_9FIRM</name>
<dbReference type="EMBL" id="RJQC01000001">
    <property type="protein sequence ID" value="RNM31605.1"/>
    <property type="molecule type" value="Genomic_DNA"/>
</dbReference>
<dbReference type="InterPro" id="IPR043168">
    <property type="entry name" value="DegV_C"/>
</dbReference>
<dbReference type="OrthoDB" id="9780216at2"/>
<evidence type="ECO:0000313" key="3">
    <source>
        <dbReference type="Proteomes" id="UP000276568"/>
    </source>
</evidence>
<organism evidence="2 3">
    <name type="scientific">Absicoccus porci</name>
    <dbReference type="NCBI Taxonomy" id="2486576"/>
    <lineage>
        <taxon>Bacteria</taxon>
        <taxon>Bacillati</taxon>
        <taxon>Bacillota</taxon>
        <taxon>Erysipelotrichia</taxon>
        <taxon>Erysipelotrichales</taxon>
        <taxon>Erysipelotrichaceae</taxon>
        <taxon>Absicoccus</taxon>
    </lineage>
</organism>
<evidence type="ECO:0000256" key="1">
    <source>
        <dbReference type="ARBA" id="ARBA00023121"/>
    </source>
</evidence>
<protein>
    <submittedName>
        <fullName evidence="2">DegV family protein</fullName>
    </submittedName>
</protein>
<gene>
    <name evidence="2" type="ORF">EDX97_03350</name>
</gene>
<dbReference type="Gene3D" id="3.30.1180.10">
    <property type="match status" value="1"/>
</dbReference>
<dbReference type="Gene3D" id="3.40.50.10170">
    <property type="match status" value="1"/>
</dbReference>
<reference evidence="2 3" key="1">
    <citation type="submission" date="2018-11" db="EMBL/GenBank/DDBJ databases">
        <title>Clostridium sp. nov., a member of the family Erysipelotrichaceae isolated from pig faeces.</title>
        <authorList>
            <person name="Chang Y.-H."/>
        </authorList>
    </citation>
    <scope>NUCLEOTIDE SEQUENCE [LARGE SCALE GENOMIC DNA]</scope>
    <source>
        <strain evidence="2 3">YH-panp20</strain>
    </source>
</reference>
<dbReference type="InterPro" id="IPR003797">
    <property type="entry name" value="DegV"/>
</dbReference>
<dbReference type="PANTHER" id="PTHR33434">
    <property type="entry name" value="DEGV DOMAIN-CONTAINING PROTEIN DR_1986-RELATED"/>
    <property type="match status" value="1"/>
</dbReference>
<keyword evidence="3" id="KW-1185">Reference proteome</keyword>
<dbReference type="RefSeq" id="WP_128519770.1">
    <property type="nucleotide sequence ID" value="NZ_RJQC01000001.1"/>
</dbReference>
<dbReference type="PANTHER" id="PTHR33434:SF2">
    <property type="entry name" value="FATTY ACID-BINDING PROTEIN TM_1468"/>
    <property type="match status" value="1"/>
</dbReference>
<evidence type="ECO:0000313" key="2">
    <source>
        <dbReference type="EMBL" id="RNM31605.1"/>
    </source>
</evidence>
<keyword evidence="1" id="KW-0446">Lipid-binding</keyword>
<dbReference type="GO" id="GO:0008289">
    <property type="term" value="F:lipid binding"/>
    <property type="evidence" value="ECO:0007669"/>
    <property type="project" value="UniProtKB-KW"/>
</dbReference>
<dbReference type="Pfam" id="PF02645">
    <property type="entry name" value="DegV"/>
    <property type="match status" value="1"/>
</dbReference>
<proteinExistence type="predicted"/>